<feature type="region of interest" description="Disordered" evidence="1">
    <location>
        <begin position="132"/>
        <end position="151"/>
    </location>
</feature>
<evidence type="ECO:0000313" key="2">
    <source>
        <dbReference type="EMBL" id="KAF6003979.1"/>
    </source>
</evidence>
<keyword evidence="3" id="KW-1185">Reference proteome</keyword>
<gene>
    <name evidence="2" type="ORF">F1559_004599</name>
</gene>
<sequence>MFSVNLVGNAFSTYRNPRQTTCKRASRLRMLTGVGVPDWFEDEGKTGLARLRDDFLTRLPTRFGVGPQDEQDLHTAEPQPGEPGYSTTWRQGAVGGSSLGRLRSGAWFAAADTNQQQTAHMGAQLPPYLHALPEDKPQSPWVNHVDGKRLY</sequence>
<evidence type="ECO:0000313" key="3">
    <source>
        <dbReference type="Proteomes" id="UP000530660"/>
    </source>
</evidence>
<accession>A0A7J7IMN0</accession>
<name>A0A7J7IMN0_9RHOD</name>
<dbReference type="EMBL" id="VWRR01000005">
    <property type="protein sequence ID" value="KAF6003979.1"/>
    <property type="molecule type" value="Genomic_DNA"/>
</dbReference>
<feature type="region of interest" description="Disordered" evidence="1">
    <location>
        <begin position="62"/>
        <end position="88"/>
    </location>
</feature>
<protein>
    <submittedName>
        <fullName evidence="2">Uncharacterized protein</fullName>
    </submittedName>
</protein>
<organism evidence="2 3">
    <name type="scientific">Cyanidiococcus yangmingshanensis</name>
    <dbReference type="NCBI Taxonomy" id="2690220"/>
    <lineage>
        <taxon>Eukaryota</taxon>
        <taxon>Rhodophyta</taxon>
        <taxon>Bangiophyceae</taxon>
        <taxon>Cyanidiales</taxon>
        <taxon>Cyanidiaceae</taxon>
        <taxon>Cyanidiococcus</taxon>
    </lineage>
</organism>
<evidence type="ECO:0000256" key="1">
    <source>
        <dbReference type="SAM" id="MobiDB-lite"/>
    </source>
</evidence>
<dbReference type="Proteomes" id="UP000530660">
    <property type="component" value="Unassembled WGS sequence"/>
</dbReference>
<comment type="caution">
    <text evidence="2">The sequence shown here is derived from an EMBL/GenBank/DDBJ whole genome shotgun (WGS) entry which is preliminary data.</text>
</comment>
<reference evidence="2 3" key="1">
    <citation type="journal article" date="2020" name="J. Phycol.">
        <title>Comparative genome analysis reveals Cyanidiococcus gen. nov., a new extremophilic red algal genus sister to Cyanidioschyzon (Cyanidioschyzonaceae, Rhodophyta).</title>
        <authorList>
            <person name="Liu S.-L."/>
            <person name="Chiang Y.-R."/>
            <person name="Yoon H.S."/>
            <person name="Fu H.-Y."/>
        </authorList>
    </citation>
    <scope>NUCLEOTIDE SEQUENCE [LARGE SCALE GENOMIC DNA]</scope>
    <source>
        <strain evidence="2 3">THAL066</strain>
    </source>
</reference>
<dbReference type="AlphaFoldDB" id="A0A7J7IMN0"/>
<proteinExistence type="predicted"/>